<organism evidence="2 3">
    <name type="scientific">Cavenderia fasciculata</name>
    <name type="common">Slime mold</name>
    <name type="synonym">Dictyostelium fasciculatum</name>
    <dbReference type="NCBI Taxonomy" id="261658"/>
    <lineage>
        <taxon>Eukaryota</taxon>
        <taxon>Amoebozoa</taxon>
        <taxon>Evosea</taxon>
        <taxon>Eumycetozoa</taxon>
        <taxon>Dictyostelia</taxon>
        <taxon>Acytosteliales</taxon>
        <taxon>Cavenderiaceae</taxon>
        <taxon>Cavenderia</taxon>
    </lineage>
</organism>
<accession>F4PXN8</accession>
<dbReference type="AlphaFoldDB" id="F4PXN8"/>
<keyword evidence="3" id="KW-1185">Reference proteome</keyword>
<sequence>MSNKIVLESISYLDCQENIGADNKVKSSKISAKDLKASHRKTTSALVRNADALFGDITNSPPSTPKNNTKSAINNPSTPSTTPLFTSTPLKSKVVNNDNAPIHSSLLDGTSLVSQI</sequence>
<name>F4PXN8_CACFS</name>
<gene>
    <name evidence="2" type="ORF">DFA_00126</name>
</gene>
<dbReference type="OrthoDB" id="10602259at2759"/>
<feature type="compositionally biased region" description="Low complexity" evidence="1">
    <location>
        <begin position="76"/>
        <end position="89"/>
    </location>
</feature>
<reference evidence="3" key="1">
    <citation type="journal article" date="2011" name="Genome Res.">
        <title>Phylogeny-wide analysis of social amoeba genomes highlights ancient origins for complex intercellular communication.</title>
        <authorList>
            <person name="Heidel A.J."/>
            <person name="Lawal H.M."/>
            <person name="Felder M."/>
            <person name="Schilde C."/>
            <person name="Helps N.R."/>
            <person name="Tunggal B."/>
            <person name="Rivero F."/>
            <person name="John U."/>
            <person name="Schleicher M."/>
            <person name="Eichinger L."/>
            <person name="Platzer M."/>
            <person name="Noegel A.A."/>
            <person name="Schaap P."/>
            <person name="Gloeckner G."/>
        </authorList>
    </citation>
    <scope>NUCLEOTIDE SEQUENCE [LARGE SCALE GENOMIC DNA]</scope>
    <source>
        <strain evidence="3">SH3</strain>
    </source>
</reference>
<dbReference type="Proteomes" id="UP000007797">
    <property type="component" value="Unassembled WGS sequence"/>
</dbReference>
<protein>
    <submittedName>
        <fullName evidence="2">Uncharacterized protein</fullName>
    </submittedName>
</protein>
<feature type="compositionally biased region" description="Polar residues" evidence="1">
    <location>
        <begin position="57"/>
        <end position="75"/>
    </location>
</feature>
<dbReference type="GeneID" id="14871662"/>
<dbReference type="OMA" id="CQENIGA"/>
<dbReference type="KEGG" id="dfa:DFA_00126"/>
<dbReference type="RefSeq" id="XP_004357842.1">
    <property type="nucleotide sequence ID" value="XM_004357785.1"/>
</dbReference>
<feature type="region of interest" description="Disordered" evidence="1">
    <location>
        <begin position="56"/>
        <end position="89"/>
    </location>
</feature>
<evidence type="ECO:0000313" key="2">
    <source>
        <dbReference type="EMBL" id="EGG19548.1"/>
    </source>
</evidence>
<proteinExistence type="predicted"/>
<evidence type="ECO:0000313" key="3">
    <source>
        <dbReference type="Proteomes" id="UP000007797"/>
    </source>
</evidence>
<evidence type="ECO:0000256" key="1">
    <source>
        <dbReference type="SAM" id="MobiDB-lite"/>
    </source>
</evidence>
<dbReference type="EMBL" id="GL883014">
    <property type="protein sequence ID" value="EGG19548.1"/>
    <property type="molecule type" value="Genomic_DNA"/>
</dbReference>